<keyword evidence="3 4" id="KW-0287">Flowering</keyword>
<evidence type="ECO:0000256" key="3">
    <source>
        <dbReference type="ARBA" id="ARBA00023089"/>
    </source>
</evidence>
<feature type="region of interest" description="Disordered" evidence="5">
    <location>
        <begin position="95"/>
        <end position="124"/>
    </location>
</feature>
<reference evidence="7" key="1">
    <citation type="journal article" date="2013" name="Science">
        <title>The Amborella genome and the evolution of flowering plants.</title>
        <authorList>
            <consortium name="Amborella Genome Project"/>
        </authorList>
    </citation>
    <scope>NUCLEOTIDE SEQUENCE [LARGE SCALE GENOMIC DNA]</scope>
</reference>
<feature type="compositionally biased region" description="Polar residues" evidence="5">
    <location>
        <begin position="107"/>
        <end position="121"/>
    </location>
</feature>
<dbReference type="HOGENOM" id="CLU_026883_2_0_1"/>
<accession>W1NWH0</accession>
<dbReference type="AlphaFoldDB" id="W1NWH0"/>
<dbReference type="GO" id="GO:0009908">
    <property type="term" value="P:flower development"/>
    <property type="evidence" value="ECO:0007669"/>
    <property type="project" value="UniProtKB-KW"/>
</dbReference>
<sequence length="317" mass="35484">MDSFSAISEAMKAVAKKKENLHKAFEGLISHGSLASLPLQWKDIEAHFHLIEKEINEKLEKLSEKEKLMPKPEMIQQKPEKPTENIAKIPAKAEVSPEKMVAKPGKTENTPVKPENSSAGNSKLGVKPKRILKTLCEKMDAKGLLKFIIEHRREVPAIRYELPMALRSAPNSAELVLDCVLEFYPTKGKQETPKDEVHGTRRACILLLERLSTIDSNRNPDIKERAMKIAGEWKKKVYTETEKEGGTPTAAHAFLQLLATYGLASGFDADDLFEFISLIGRMTEAPDLCRALGFTPSMPGKWVLLIVSLPLRLDMNF</sequence>
<dbReference type="InterPro" id="IPR012474">
    <property type="entry name" value="Frigida"/>
</dbReference>
<evidence type="ECO:0000256" key="5">
    <source>
        <dbReference type="SAM" id="MobiDB-lite"/>
    </source>
</evidence>
<evidence type="ECO:0000313" key="6">
    <source>
        <dbReference type="EMBL" id="ERM99630.1"/>
    </source>
</evidence>
<protein>
    <recommendedName>
        <fullName evidence="4">FRIGIDA-like protein</fullName>
    </recommendedName>
</protein>
<organism evidence="6 7">
    <name type="scientific">Amborella trichopoda</name>
    <dbReference type="NCBI Taxonomy" id="13333"/>
    <lineage>
        <taxon>Eukaryota</taxon>
        <taxon>Viridiplantae</taxon>
        <taxon>Streptophyta</taxon>
        <taxon>Embryophyta</taxon>
        <taxon>Tracheophyta</taxon>
        <taxon>Spermatophyta</taxon>
        <taxon>Magnoliopsida</taxon>
        <taxon>Amborellales</taxon>
        <taxon>Amborellaceae</taxon>
        <taxon>Amborella</taxon>
    </lineage>
</organism>
<comment type="similarity">
    <text evidence="1 4">Belongs to the Frigida family.</text>
</comment>
<dbReference type="OMA" id="EVPAIRY"/>
<evidence type="ECO:0000256" key="2">
    <source>
        <dbReference type="ARBA" id="ARBA00022782"/>
    </source>
</evidence>
<keyword evidence="4" id="KW-0217">Developmental protein</keyword>
<name>W1NWH0_AMBTC</name>
<proteinExistence type="inferred from homology"/>
<evidence type="ECO:0000313" key="7">
    <source>
        <dbReference type="Proteomes" id="UP000017836"/>
    </source>
</evidence>
<keyword evidence="7" id="KW-1185">Reference proteome</keyword>
<dbReference type="Pfam" id="PF07899">
    <property type="entry name" value="Frigida"/>
    <property type="match status" value="1"/>
</dbReference>
<dbReference type="GO" id="GO:0030154">
    <property type="term" value="P:cell differentiation"/>
    <property type="evidence" value="ECO:0007669"/>
    <property type="project" value="UniProtKB-KW"/>
</dbReference>
<gene>
    <name evidence="6" type="ORF">AMTR_s00088p00170220</name>
</gene>
<dbReference type="PANTHER" id="PTHR31791">
    <property type="entry name" value="FRIGIDA-LIKE PROTEIN 3-RELATED"/>
    <property type="match status" value="1"/>
</dbReference>
<evidence type="ECO:0000256" key="1">
    <source>
        <dbReference type="ARBA" id="ARBA00008956"/>
    </source>
</evidence>
<dbReference type="EMBL" id="KI394998">
    <property type="protein sequence ID" value="ERM99630.1"/>
    <property type="molecule type" value="Genomic_DNA"/>
</dbReference>
<keyword evidence="2 4" id="KW-0221">Differentiation</keyword>
<dbReference type="Proteomes" id="UP000017836">
    <property type="component" value="Unassembled WGS sequence"/>
</dbReference>
<dbReference type="PANTHER" id="PTHR31791:SF4">
    <property type="entry name" value="FRIGIDA-LIKE PROTEIN 3"/>
    <property type="match status" value="1"/>
</dbReference>
<evidence type="ECO:0000256" key="4">
    <source>
        <dbReference type="RuleBase" id="RU364012"/>
    </source>
</evidence>
<dbReference type="Gramene" id="ERM99630">
    <property type="protein sequence ID" value="ERM99630"/>
    <property type="gene ID" value="AMTR_s00088p00170220"/>
</dbReference>